<dbReference type="Gene3D" id="2.60.120.10">
    <property type="entry name" value="Jelly Rolls"/>
    <property type="match status" value="2"/>
</dbReference>
<evidence type="ECO:0000259" key="6">
    <source>
        <dbReference type="Pfam" id="PF05726"/>
    </source>
</evidence>
<evidence type="ECO:0000313" key="7">
    <source>
        <dbReference type="EMBL" id="MCQ8185569.1"/>
    </source>
</evidence>
<gene>
    <name evidence="7" type="ORF">NOG11_09180</name>
</gene>
<dbReference type="EMBL" id="JANIBC010000006">
    <property type="protein sequence ID" value="MCQ8185569.1"/>
    <property type="molecule type" value="Genomic_DNA"/>
</dbReference>
<feature type="domain" description="Pirin C-terminal" evidence="6">
    <location>
        <begin position="187"/>
        <end position="283"/>
    </location>
</feature>
<evidence type="ECO:0000256" key="3">
    <source>
        <dbReference type="RuleBase" id="RU003457"/>
    </source>
</evidence>
<feature type="binding site" evidence="2">
    <location>
        <position position="112"/>
    </location>
    <ligand>
        <name>Fe cation</name>
        <dbReference type="ChEBI" id="CHEBI:24875"/>
    </ligand>
</feature>
<dbReference type="InterPro" id="IPR011051">
    <property type="entry name" value="RmlC_Cupin_sf"/>
</dbReference>
<keyword evidence="2" id="KW-0479">Metal-binding</keyword>
<dbReference type="Pfam" id="PF02678">
    <property type="entry name" value="Pirin"/>
    <property type="match status" value="1"/>
</dbReference>
<dbReference type="PIRSF" id="PIRSF006232">
    <property type="entry name" value="Pirin"/>
    <property type="match status" value="1"/>
</dbReference>
<sequence length="302" mass="33459">MSVFPHADLASTEALDTTIIPRARDLGAFTVKRALPSPQRQMVGPFIFFDQMGPAEFGPGREIDVRPHPHIGLATVTYLFEGRIRHRDSLGTTQDIEPGAVNWMTAGRGITHSERTPDDLSGKPHQMFGIQTWIALPKAQEEREPDFVHHAKEALPSLSGEGIEGKLILGDAYEETSPVKTASETLYAHLVLEAGAVLPLPDNHEDRGIYVTRGRVELSDKTYEPGQMLIFGDSPGAVRAGPDGAELMLFGGAVMDGPRHIFWNFVASDKEIIEEAKREWKKEDHGRFKLPPHDDQEFIPLD</sequence>
<dbReference type="PANTHER" id="PTHR13903:SF8">
    <property type="entry name" value="PIRIN"/>
    <property type="match status" value="1"/>
</dbReference>
<organism evidence="7 8">
    <name type="scientific">Parvularcula maris</name>
    <dbReference type="NCBI Taxonomy" id="2965077"/>
    <lineage>
        <taxon>Bacteria</taxon>
        <taxon>Pseudomonadati</taxon>
        <taxon>Pseudomonadota</taxon>
        <taxon>Alphaproteobacteria</taxon>
        <taxon>Parvularculales</taxon>
        <taxon>Parvularculaceae</taxon>
        <taxon>Parvularcula</taxon>
    </lineage>
</organism>
<feature type="region of interest" description="Disordered" evidence="4">
    <location>
        <begin position="283"/>
        <end position="302"/>
    </location>
</feature>
<dbReference type="InterPro" id="IPR014710">
    <property type="entry name" value="RmlC-like_jellyroll"/>
</dbReference>
<name>A0A9X2L9I7_9PROT</name>
<dbReference type="AlphaFoldDB" id="A0A9X2L9I7"/>
<protein>
    <submittedName>
        <fullName evidence="7">Pirin family protein</fullName>
    </submittedName>
</protein>
<dbReference type="InterPro" id="IPR008778">
    <property type="entry name" value="Pirin_C_dom"/>
</dbReference>
<evidence type="ECO:0000313" key="8">
    <source>
        <dbReference type="Proteomes" id="UP001142610"/>
    </source>
</evidence>
<evidence type="ECO:0000256" key="1">
    <source>
        <dbReference type="ARBA" id="ARBA00008416"/>
    </source>
</evidence>
<feature type="domain" description="Pirin N-terminal" evidence="5">
    <location>
        <begin position="29"/>
        <end position="134"/>
    </location>
</feature>
<accession>A0A9X2L9I7</accession>
<feature type="binding site" evidence="2">
    <location>
        <position position="68"/>
    </location>
    <ligand>
        <name>Fe cation</name>
        <dbReference type="ChEBI" id="CHEBI:24875"/>
    </ligand>
</feature>
<dbReference type="CDD" id="cd02247">
    <property type="entry name" value="cupin_pirin_C"/>
    <property type="match status" value="1"/>
</dbReference>
<dbReference type="GO" id="GO:0046872">
    <property type="term" value="F:metal ion binding"/>
    <property type="evidence" value="ECO:0007669"/>
    <property type="project" value="UniProtKB-KW"/>
</dbReference>
<feature type="compositionally biased region" description="Basic and acidic residues" evidence="4">
    <location>
        <begin position="283"/>
        <end position="296"/>
    </location>
</feature>
<dbReference type="RefSeq" id="WP_256619459.1">
    <property type="nucleotide sequence ID" value="NZ_JANIBC010000006.1"/>
</dbReference>
<feature type="binding site" evidence="2">
    <location>
        <position position="114"/>
    </location>
    <ligand>
        <name>Fe cation</name>
        <dbReference type="ChEBI" id="CHEBI:24875"/>
    </ligand>
</feature>
<dbReference type="SUPFAM" id="SSF51182">
    <property type="entry name" value="RmlC-like cupins"/>
    <property type="match status" value="1"/>
</dbReference>
<comment type="caution">
    <text evidence="7">The sequence shown here is derived from an EMBL/GenBank/DDBJ whole genome shotgun (WGS) entry which is preliminary data.</text>
</comment>
<evidence type="ECO:0000256" key="4">
    <source>
        <dbReference type="SAM" id="MobiDB-lite"/>
    </source>
</evidence>
<dbReference type="CDD" id="cd02909">
    <property type="entry name" value="cupin_pirin_N"/>
    <property type="match status" value="1"/>
</dbReference>
<keyword evidence="8" id="KW-1185">Reference proteome</keyword>
<proteinExistence type="inferred from homology"/>
<reference evidence="7" key="1">
    <citation type="submission" date="2022-07" db="EMBL/GenBank/DDBJ databases">
        <title>Parvularcula maris sp. nov., an algicidal bacterium isolated from seawater.</title>
        <authorList>
            <person name="Li F."/>
        </authorList>
    </citation>
    <scope>NUCLEOTIDE SEQUENCE</scope>
    <source>
        <strain evidence="7">BGMRC 0090</strain>
    </source>
</reference>
<dbReference type="Proteomes" id="UP001142610">
    <property type="component" value="Unassembled WGS sequence"/>
</dbReference>
<feature type="binding site" evidence="2">
    <location>
        <position position="70"/>
    </location>
    <ligand>
        <name>Fe cation</name>
        <dbReference type="ChEBI" id="CHEBI:24875"/>
    </ligand>
</feature>
<dbReference type="Pfam" id="PF05726">
    <property type="entry name" value="Pirin_C"/>
    <property type="match status" value="1"/>
</dbReference>
<comment type="cofactor">
    <cofactor evidence="2">
        <name>Fe cation</name>
        <dbReference type="ChEBI" id="CHEBI:24875"/>
    </cofactor>
    <text evidence="2">Binds 1 Fe cation per subunit.</text>
</comment>
<dbReference type="InterPro" id="IPR003829">
    <property type="entry name" value="Pirin_N_dom"/>
</dbReference>
<evidence type="ECO:0000259" key="5">
    <source>
        <dbReference type="Pfam" id="PF02678"/>
    </source>
</evidence>
<dbReference type="InterPro" id="IPR012093">
    <property type="entry name" value="Pirin"/>
</dbReference>
<comment type="similarity">
    <text evidence="1 3">Belongs to the pirin family.</text>
</comment>
<evidence type="ECO:0000256" key="2">
    <source>
        <dbReference type="PIRSR" id="PIRSR006232-1"/>
    </source>
</evidence>
<dbReference type="PANTHER" id="PTHR13903">
    <property type="entry name" value="PIRIN-RELATED"/>
    <property type="match status" value="1"/>
</dbReference>
<keyword evidence="2" id="KW-0408">Iron</keyword>